<dbReference type="AlphaFoldDB" id="A0AAW1D1R3"/>
<keyword evidence="3" id="KW-1185">Reference proteome</keyword>
<feature type="region of interest" description="Disordered" evidence="1">
    <location>
        <begin position="69"/>
        <end position="90"/>
    </location>
</feature>
<organism evidence="2 3">
    <name type="scientific">Rhynocoris fuscipes</name>
    <dbReference type="NCBI Taxonomy" id="488301"/>
    <lineage>
        <taxon>Eukaryota</taxon>
        <taxon>Metazoa</taxon>
        <taxon>Ecdysozoa</taxon>
        <taxon>Arthropoda</taxon>
        <taxon>Hexapoda</taxon>
        <taxon>Insecta</taxon>
        <taxon>Pterygota</taxon>
        <taxon>Neoptera</taxon>
        <taxon>Paraneoptera</taxon>
        <taxon>Hemiptera</taxon>
        <taxon>Heteroptera</taxon>
        <taxon>Panheteroptera</taxon>
        <taxon>Cimicomorpha</taxon>
        <taxon>Reduviidae</taxon>
        <taxon>Harpactorinae</taxon>
        <taxon>Harpactorini</taxon>
        <taxon>Rhynocoris</taxon>
    </lineage>
</organism>
<evidence type="ECO:0000256" key="1">
    <source>
        <dbReference type="SAM" id="MobiDB-lite"/>
    </source>
</evidence>
<gene>
    <name evidence="2" type="ORF">O3M35_010571</name>
</gene>
<dbReference type="EMBL" id="JAPXFL010000007">
    <property type="protein sequence ID" value="KAK9504185.1"/>
    <property type="molecule type" value="Genomic_DNA"/>
</dbReference>
<dbReference type="Proteomes" id="UP001461498">
    <property type="component" value="Unassembled WGS sequence"/>
</dbReference>
<proteinExistence type="predicted"/>
<sequence length="90" mass="10057">MLYSSRRNRGLGLLRYAERLRMDKCYQIKVNYAPLRSVPGVANGSTDNIGPLCRKCGRVIEIPAYCSNEHTIPGNQASQREAQSLSKTRG</sequence>
<reference evidence="2 3" key="1">
    <citation type="submission" date="2022-12" db="EMBL/GenBank/DDBJ databases">
        <title>Chromosome-level genome assembly of true bugs.</title>
        <authorList>
            <person name="Ma L."/>
            <person name="Li H."/>
        </authorList>
    </citation>
    <scope>NUCLEOTIDE SEQUENCE [LARGE SCALE GENOMIC DNA]</scope>
    <source>
        <strain evidence="2">Lab_2022b</strain>
    </source>
</reference>
<name>A0AAW1D1R3_9HEMI</name>
<protein>
    <submittedName>
        <fullName evidence="2">Uncharacterized protein</fullName>
    </submittedName>
</protein>
<comment type="caution">
    <text evidence="2">The sequence shown here is derived from an EMBL/GenBank/DDBJ whole genome shotgun (WGS) entry which is preliminary data.</text>
</comment>
<accession>A0AAW1D1R3</accession>
<evidence type="ECO:0000313" key="3">
    <source>
        <dbReference type="Proteomes" id="UP001461498"/>
    </source>
</evidence>
<evidence type="ECO:0000313" key="2">
    <source>
        <dbReference type="EMBL" id="KAK9504185.1"/>
    </source>
</evidence>